<dbReference type="InterPro" id="IPR029056">
    <property type="entry name" value="Ribokinase-like"/>
</dbReference>
<reference evidence="2 3" key="1">
    <citation type="journal article" date="2019" name="Sci. Rep.">
        <title>A multi-omics analysis of the grapevine pathogen Lasiodiplodia theobromae reveals that temperature affects the expression of virulence- and pathogenicity-related genes.</title>
        <authorList>
            <person name="Felix C."/>
            <person name="Meneses R."/>
            <person name="Goncalves M.F.M."/>
            <person name="Tilleman L."/>
            <person name="Duarte A.S."/>
            <person name="Jorrin-Novo J.V."/>
            <person name="Van de Peer Y."/>
            <person name="Deforce D."/>
            <person name="Van Nieuwerburgh F."/>
            <person name="Esteves A.C."/>
            <person name="Alves A."/>
        </authorList>
    </citation>
    <scope>NUCLEOTIDE SEQUENCE [LARGE SCALE GENOMIC DNA]</scope>
    <source>
        <strain evidence="2 3">LA-SOL3</strain>
    </source>
</reference>
<protein>
    <submittedName>
        <fullName evidence="2">Protein MAK32</fullName>
    </submittedName>
</protein>
<comment type="caution">
    <text evidence="2">The sequence shown here is derived from an EMBL/GenBank/DDBJ whole genome shotgun (WGS) entry which is preliminary data.</text>
</comment>
<feature type="domain" description="Carbohydrate kinase PfkB" evidence="1">
    <location>
        <begin position="214"/>
        <end position="357"/>
    </location>
</feature>
<dbReference type="PANTHER" id="PTHR47098">
    <property type="entry name" value="PROTEIN MAK32"/>
    <property type="match status" value="1"/>
</dbReference>
<evidence type="ECO:0000313" key="2">
    <source>
        <dbReference type="EMBL" id="KAB2577986.1"/>
    </source>
</evidence>
<dbReference type="SUPFAM" id="SSF53613">
    <property type="entry name" value="Ribokinase-like"/>
    <property type="match status" value="1"/>
</dbReference>
<dbReference type="Proteomes" id="UP000325902">
    <property type="component" value="Unassembled WGS sequence"/>
</dbReference>
<dbReference type="Gene3D" id="3.40.1190.20">
    <property type="match status" value="1"/>
</dbReference>
<dbReference type="Pfam" id="PF00294">
    <property type="entry name" value="PfkB"/>
    <property type="match status" value="1"/>
</dbReference>
<evidence type="ECO:0000313" key="3">
    <source>
        <dbReference type="Proteomes" id="UP000325902"/>
    </source>
</evidence>
<dbReference type="PANTHER" id="PTHR47098:SF2">
    <property type="entry name" value="PROTEIN MAK32"/>
    <property type="match status" value="1"/>
</dbReference>
<dbReference type="InterPro" id="IPR011611">
    <property type="entry name" value="PfkB_dom"/>
</dbReference>
<dbReference type="OrthoDB" id="497927at2759"/>
<organism evidence="2 3">
    <name type="scientific">Lasiodiplodia theobromae</name>
    <dbReference type="NCBI Taxonomy" id="45133"/>
    <lineage>
        <taxon>Eukaryota</taxon>
        <taxon>Fungi</taxon>
        <taxon>Dikarya</taxon>
        <taxon>Ascomycota</taxon>
        <taxon>Pezizomycotina</taxon>
        <taxon>Dothideomycetes</taxon>
        <taxon>Dothideomycetes incertae sedis</taxon>
        <taxon>Botryosphaeriales</taxon>
        <taxon>Botryosphaeriaceae</taxon>
        <taxon>Lasiodiplodia</taxon>
    </lineage>
</organism>
<evidence type="ECO:0000259" key="1">
    <source>
        <dbReference type="Pfam" id="PF00294"/>
    </source>
</evidence>
<keyword evidence="3" id="KW-1185">Reference proteome</keyword>
<dbReference type="EMBL" id="VCHE01000014">
    <property type="protein sequence ID" value="KAB2577986.1"/>
    <property type="molecule type" value="Genomic_DNA"/>
</dbReference>
<name>A0A5N5DJA7_9PEZI</name>
<accession>A0A5N5DJA7</accession>
<dbReference type="AlphaFoldDB" id="A0A5N5DJA7"/>
<sequence>MQQYAASPEDYARVLREHTYTAVPGLPLHVLLDALLYIMADDEDVTIDFVSLGMFILDDIEFKPPKPPVKDVVGGAGAYSAIGARIMSPPPLSRSVGWIVDCGSDFPDQVRETIKHWDTSCLLRETPHRLTTRGWNGYGDNEHRAFKYMTEKIRIDHDALTPELLLSKSYHLICSPTRCVDLVTNILFKRKCLAPDRWVNPPLFIWEPVPDLCTPEDYDECLQALRYVDVVSPNHGELGGYFGRSTVTPEGDVDKAAVQECTEKWLDSGVGAKGNGAVVVRCGKDGCYVASREQKTWLPAFHTSSEAVVDPTGGGNGFLGGLAVGLVRGGNTPGVENVEEAAIWGSIAASYTIEQVGMPVLEKGDTEKGERWNGTRVEDRLREFKERIGRLESD</sequence>
<proteinExistence type="predicted"/>
<gene>
    <name evidence="2" type="primary">MAK32</name>
    <name evidence="2" type="ORF">DBV05_g3312</name>
</gene>